<dbReference type="PROSITE" id="PS50011">
    <property type="entry name" value="PROTEIN_KINASE_DOM"/>
    <property type="match status" value="1"/>
</dbReference>
<dbReference type="PRINTS" id="PR00109">
    <property type="entry name" value="TYRKINASE"/>
</dbReference>
<keyword evidence="5" id="KW-1185">Reference proteome</keyword>
<dbReference type="SUPFAM" id="SSF56112">
    <property type="entry name" value="Protein kinase-like (PK-like)"/>
    <property type="match status" value="1"/>
</dbReference>
<evidence type="ECO:0000313" key="4">
    <source>
        <dbReference type="EMBL" id="CAF4862090.1"/>
    </source>
</evidence>
<dbReference type="InterPro" id="IPR050198">
    <property type="entry name" value="Non-receptor_tyrosine_kinases"/>
</dbReference>
<dbReference type="InterPro" id="IPR000719">
    <property type="entry name" value="Prot_kinase_dom"/>
</dbReference>
<name>A0A821SV27_9BILA</name>
<reference evidence="4" key="1">
    <citation type="submission" date="2021-02" db="EMBL/GenBank/DDBJ databases">
        <authorList>
            <person name="Nowell W R."/>
        </authorList>
    </citation>
    <scope>NUCLEOTIDE SEQUENCE</scope>
</reference>
<feature type="domain" description="Protein kinase" evidence="3">
    <location>
        <begin position="1"/>
        <end position="65"/>
    </location>
</feature>
<gene>
    <name evidence="4" type="ORF">UJA718_LOCUS43922</name>
</gene>
<feature type="non-terminal residue" evidence="4">
    <location>
        <position position="1"/>
    </location>
</feature>
<evidence type="ECO:0000256" key="1">
    <source>
        <dbReference type="ARBA" id="ARBA00022741"/>
    </source>
</evidence>
<dbReference type="GO" id="GO:0004672">
    <property type="term" value="F:protein kinase activity"/>
    <property type="evidence" value="ECO:0007669"/>
    <property type="project" value="InterPro"/>
</dbReference>
<evidence type="ECO:0000259" key="3">
    <source>
        <dbReference type="PROSITE" id="PS50011"/>
    </source>
</evidence>
<keyword evidence="2" id="KW-0067">ATP-binding</keyword>
<dbReference type="PANTHER" id="PTHR24418">
    <property type="entry name" value="TYROSINE-PROTEIN KINASE"/>
    <property type="match status" value="1"/>
</dbReference>
<keyword evidence="1" id="KW-0547">Nucleotide-binding</keyword>
<accession>A0A821SV27</accession>
<dbReference type="Gene3D" id="1.10.510.10">
    <property type="entry name" value="Transferase(Phosphotransferase) domain 1"/>
    <property type="match status" value="1"/>
</dbReference>
<dbReference type="InterPro" id="IPR001245">
    <property type="entry name" value="Ser-Thr/Tyr_kinase_cat_dom"/>
</dbReference>
<comment type="caution">
    <text evidence="4">The sequence shown here is derived from an EMBL/GenBank/DDBJ whole genome shotgun (WGS) entry which is preliminary data.</text>
</comment>
<dbReference type="InterPro" id="IPR011009">
    <property type="entry name" value="Kinase-like_dom_sf"/>
</dbReference>
<dbReference type="Pfam" id="PF07714">
    <property type="entry name" value="PK_Tyr_Ser-Thr"/>
    <property type="match status" value="1"/>
</dbReference>
<dbReference type="Proteomes" id="UP000663873">
    <property type="component" value="Unassembled WGS sequence"/>
</dbReference>
<protein>
    <recommendedName>
        <fullName evidence="3">Protein kinase domain-containing protein</fullName>
    </recommendedName>
</protein>
<evidence type="ECO:0000256" key="2">
    <source>
        <dbReference type="ARBA" id="ARBA00022840"/>
    </source>
</evidence>
<dbReference type="InterPro" id="IPR008266">
    <property type="entry name" value="Tyr_kinase_AS"/>
</dbReference>
<dbReference type="AlphaFoldDB" id="A0A821SV27"/>
<proteinExistence type="predicted"/>
<dbReference type="EMBL" id="CAJOBP010064459">
    <property type="protein sequence ID" value="CAF4862090.1"/>
    <property type="molecule type" value="Genomic_DNA"/>
</dbReference>
<evidence type="ECO:0000313" key="5">
    <source>
        <dbReference type="Proteomes" id="UP000663873"/>
    </source>
</evidence>
<dbReference type="PROSITE" id="PS00109">
    <property type="entry name" value="PROTEIN_KINASE_TYR"/>
    <property type="match status" value="1"/>
</dbReference>
<dbReference type="GO" id="GO:0005524">
    <property type="term" value="F:ATP binding"/>
    <property type="evidence" value="ECO:0007669"/>
    <property type="project" value="UniProtKB-KW"/>
</dbReference>
<sequence length="65" mass="7215">MAGQVASAMTYLEAKNFIHRDLAARNCLVGDNHVVKVGDFGLARLVKCEDHYTAKHGAKFPIKWT</sequence>
<organism evidence="4 5">
    <name type="scientific">Rotaria socialis</name>
    <dbReference type="NCBI Taxonomy" id="392032"/>
    <lineage>
        <taxon>Eukaryota</taxon>
        <taxon>Metazoa</taxon>
        <taxon>Spiralia</taxon>
        <taxon>Gnathifera</taxon>
        <taxon>Rotifera</taxon>
        <taxon>Eurotatoria</taxon>
        <taxon>Bdelloidea</taxon>
        <taxon>Philodinida</taxon>
        <taxon>Philodinidae</taxon>
        <taxon>Rotaria</taxon>
    </lineage>
</organism>